<organism evidence="3 4">
    <name type="scientific">Variimorphobacter saccharofermentans</name>
    <dbReference type="NCBI Taxonomy" id="2755051"/>
    <lineage>
        <taxon>Bacteria</taxon>
        <taxon>Bacillati</taxon>
        <taxon>Bacillota</taxon>
        <taxon>Clostridia</taxon>
        <taxon>Lachnospirales</taxon>
        <taxon>Lachnospiraceae</taxon>
        <taxon>Variimorphobacter</taxon>
    </lineage>
</organism>
<dbReference type="EMBL" id="JACEGA010000001">
    <property type="protein sequence ID" value="MBB2183769.1"/>
    <property type="molecule type" value="Genomic_DNA"/>
</dbReference>
<sequence>MKKNLLICSVIISFLIFMAACGGQRESQQNLNTGNEYNSKTGDSTRNQMEESEDNYKINSEKTAIDHQDKTNKDSIDWSAITPNGVNEEMFISRLDEKVLEKVASELQALVQEEIEEERANPDILLTQGWTRVFNSAHYKNVIDIGDTAMMPLYWIIYKSPNSGMYEYICANALYELSGYDFSNEDGSLKWTTSKELLELFDEAVLNEE</sequence>
<comment type="caution">
    <text evidence="3">The sequence shown here is derived from an EMBL/GenBank/DDBJ whole genome shotgun (WGS) entry which is preliminary data.</text>
</comment>
<evidence type="ECO:0000313" key="4">
    <source>
        <dbReference type="Proteomes" id="UP000574276"/>
    </source>
</evidence>
<dbReference type="PROSITE" id="PS51257">
    <property type="entry name" value="PROKAR_LIPOPROTEIN"/>
    <property type="match status" value="1"/>
</dbReference>
<dbReference type="AlphaFoldDB" id="A0A839K421"/>
<gene>
    <name evidence="3" type="ORF">H0486_12890</name>
</gene>
<accession>A0A839K421</accession>
<feature type="signal peptide" evidence="2">
    <location>
        <begin position="1"/>
        <end position="19"/>
    </location>
</feature>
<feature type="region of interest" description="Disordered" evidence="1">
    <location>
        <begin position="27"/>
        <end position="56"/>
    </location>
</feature>
<proteinExistence type="predicted"/>
<protein>
    <recommendedName>
        <fullName evidence="5">Lipoprotein</fullName>
    </recommendedName>
</protein>
<feature type="compositionally biased region" description="Polar residues" evidence="1">
    <location>
        <begin position="27"/>
        <end position="47"/>
    </location>
</feature>
<evidence type="ECO:0000256" key="1">
    <source>
        <dbReference type="SAM" id="MobiDB-lite"/>
    </source>
</evidence>
<dbReference type="Proteomes" id="UP000574276">
    <property type="component" value="Unassembled WGS sequence"/>
</dbReference>
<evidence type="ECO:0008006" key="5">
    <source>
        <dbReference type="Google" id="ProtNLM"/>
    </source>
</evidence>
<evidence type="ECO:0000313" key="3">
    <source>
        <dbReference type="EMBL" id="MBB2183769.1"/>
    </source>
</evidence>
<keyword evidence="2" id="KW-0732">Signal</keyword>
<reference evidence="3 4" key="1">
    <citation type="submission" date="2020-07" db="EMBL/GenBank/DDBJ databases">
        <title>Characterization and genome sequencing of isolate MD1, a novel member within the family Lachnospiraceae.</title>
        <authorList>
            <person name="Rettenmaier R."/>
            <person name="Di Bello L."/>
            <person name="Zinser C."/>
            <person name="Scheitz K."/>
            <person name="Liebl W."/>
            <person name="Zverlov V."/>
        </authorList>
    </citation>
    <scope>NUCLEOTIDE SEQUENCE [LARGE SCALE GENOMIC DNA]</scope>
    <source>
        <strain evidence="3 4">MD1</strain>
    </source>
</reference>
<dbReference type="RefSeq" id="WP_228353395.1">
    <property type="nucleotide sequence ID" value="NZ_JACEGA010000001.1"/>
</dbReference>
<feature type="chain" id="PRO_5039115550" description="Lipoprotein" evidence="2">
    <location>
        <begin position="20"/>
        <end position="209"/>
    </location>
</feature>
<keyword evidence="4" id="KW-1185">Reference proteome</keyword>
<evidence type="ECO:0000256" key="2">
    <source>
        <dbReference type="SAM" id="SignalP"/>
    </source>
</evidence>
<name>A0A839K421_9FIRM</name>